<keyword evidence="3 5" id="KW-0732">Signal</keyword>
<dbReference type="Proteomes" id="UP001412067">
    <property type="component" value="Unassembled WGS sequence"/>
</dbReference>
<protein>
    <submittedName>
        <fullName evidence="6">Rapid alkalinization factor</fullName>
    </submittedName>
</protein>
<keyword evidence="7" id="KW-1185">Reference proteome</keyword>
<dbReference type="EMBL" id="JBBWWR010000010">
    <property type="protein sequence ID" value="KAK8960395.1"/>
    <property type="molecule type" value="Genomic_DNA"/>
</dbReference>
<evidence type="ECO:0000256" key="5">
    <source>
        <dbReference type="SAM" id="SignalP"/>
    </source>
</evidence>
<keyword evidence="4" id="KW-1015">Disulfide bond</keyword>
<dbReference type="PANTHER" id="PTHR33136">
    <property type="entry name" value="RAPID ALKALINIZATION FACTOR-LIKE"/>
    <property type="match status" value="1"/>
</dbReference>
<evidence type="ECO:0000313" key="7">
    <source>
        <dbReference type="Proteomes" id="UP001412067"/>
    </source>
</evidence>
<evidence type="ECO:0000256" key="3">
    <source>
        <dbReference type="ARBA" id="ARBA00022729"/>
    </source>
</evidence>
<evidence type="ECO:0000256" key="2">
    <source>
        <dbReference type="ARBA" id="ARBA00022702"/>
    </source>
</evidence>
<reference evidence="6 7" key="1">
    <citation type="journal article" date="2022" name="Nat. Plants">
        <title>Genomes of leafy and leafless Platanthera orchids illuminate the evolution of mycoheterotrophy.</title>
        <authorList>
            <person name="Li M.H."/>
            <person name="Liu K.W."/>
            <person name="Li Z."/>
            <person name="Lu H.C."/>
            <person name="Ye Q.L."/>
            <person name="Zhang D."/>
            <person name="Wang J.Y."/>
            <person name="Li Y.F."/>
            <person name="Zhong Z.M."/>
            <person name="Liu X."/>
            <person name="Yu X."/>
            <person name="Liu D.K."/>
            <person name="Tu X.D."/>
            <person name="Liu B."/>
            <person name="Hao Y."/>
            <person name="Liao X.Y."/>
            <person name="Jiang Y.T."/>
            <person name="Sun W.H."/>
            <person name="Chen J."/>
            <person name="Chen Y.Q."/>
            <person name="Ai Y."/>
            <person name="Zhai J.W."/>
            <person name="Wu S.S."/>
            <person name="Zhou Z."/>
            <person name="Hsiao Y.Y."/>
            <person name="Wu W.L."/>
            <person name="Chen Y.Y."/>
            <person name="Lin Y.F."/>
            <person name="Hsu J.L."/>
            <person name="Li C.Y."/>
            <person name="Wang Z.W."/>
            <person name="Zhao X."/>
            <person name="Zhong W.Y."/>
            <person name="Ma X.K."/>
            <person name="Ma L."/>
            <person name="Huang J."/>
            <person name="Chen G.Z."/>
            <person name="Huang M.Z."/>
            <person name="Huang L."/>
            <person name="Peng D.H."/>
            <person name="Luo Y.B."/>
            <person name="Zou S.Q."/>
            <person name="Chen S.P."/>
            <person name="Lan S."/>
            <person name="Tsai W.C."/>
            <person name="Van de Peer Y."/>
            <person name="Liu Z.J."/>
        </authorList>
    </citation>
    <scope>NUCLEOTIDE SEQUENCE [LARGE SCALE GENOMIC DNA]</scope>
    <source>
        <strain evidence="6">Lor288</strain>
    </source>
</reference>
<feature type="signal peptide" evidence="5">
    <location>
        <begin position="1"/>
        <end position="28"/>
    </location>
</feature>
<feature type="chain" id="PRO_5046381330" evidence="5">
    <location>
        <begin position="29"/>
        <end position="119"/>
    </location>
</feature>
<evidence type="ECO:0000256" key="4">
    <source>
        <dbReference type="ARBA" id="ARBA00023157"/>
    </source>
</evidence>
<evidence type="ECO:0000256" key="1">
    <source>
        <dbReference type="ARBA" id="ARBA00009178"/>
    </source>
</evidence>
<evidence type="ECO:0000313" key="6">
    <source>
        <dbReference type="EMBL" id="KAK8960395.1"/>
    </source>
</evidence>
<accession>A0ABR2M9U8</accession>
<dbReference type="PANTHER" id="PTHR33136:SF13">
    <property type="entry name" value="OS10G0328900 PROTEIN"/>
    <property type="match status" value="1"/>
</dbReference>
<name>A0ABR2M9U8_9ASPA</name>
<dbReference type="Pfam" id="PF05498">
    <property type="entry name" value="RALF"/>
    <property type="match status" value="1"/>
</dbReference>
<dbReference type="InterPro" id="IPR008801">
    <property type="entry name" value="RALF"/>
</dbReference>
<proteinExistence type="inferred from homology"/>
<comment type="caution">
    <text evidence="6">The sequence shown here is derived from an EMBL/GenBank/DDBJ whole genome shotgun (WGS) entry which is preliminary data.</text>
</comment>
<keyword evidence="2" id="KW-0372">Hormone</keyword>
<organism evidence="6 7">
    <name type="scientific">Platanthera guangdongensis</name>
    <dbReference type="NCBI Taxonomy" id="2320717"/>
    <lineage>
        <taxon>Eukaryota</taxon>
        <taxon>Viridiplantae</taxon>
        <taxon>Streptophyta</taxon>
        <taxon>Embryophyta</taxon>
        <taxon>Tracheophyta</taxon>
        <taxon>Spermatophyta</taxon>
        <taxon>Magnoliopsida</taxon>
        <taxon>Liliopsida</taxon>
        <taxon>Asparagales</taxon>
        <taxon>Orchidaceae</taxon>
        <taxon>Orchidoideae</taxon>
        <taxon>Orchideae</taxon>
        <taxon>Orchidinae</taxon>
        <taxon>Platanthera</taxon>
    </lineage>
</organism>
<sequence>MRGRSFSTYPLLLLLILLAVSFTSSVFAGDGIEHRLGWIPLRSPCQGTIGECIAGGDEFDLASESARRILDTSGYISYEALKRGSVPCSRRGASYYNCRPGGQAYPYSRGCSAITRCRS</sequence>
<gene>
    <name evidence="6" type="primary">RALF</name>
    <name evidence="6" type="ORF">KSP40_PGU011649</name>
</gene>
<comment type="similarity">
    <text evidence="1">Belongs to the plant rapid alkalinization factor (RALF) family.</text>
</comment>